<dbReference type="AlphaFoldDB" id="A0A173LYM2"/>
<sequence>MAALMVTGFQPGAQAADDVSLALTPSALSPGPGETLVTSVTVTNEGTEDIPAGEVILTAPSGVLNSLADLDQWYSSSDTQQTGRFLASIDVPAIAAGETVTLSAELPLASGRFGSLWGPRGLAADFQVSGVSTASARSSFVWTAGTAPSPAAMTTIVAIVPPADSAGVLSSQKLVELTGPSGVLTRQLQLAQGRTVALGVDPRIISSIAALGDAIPESVQLWLNQLRALPNESFLLPYANADISAQAQAGATTLLAPITTDIVATPAASTASATPTPTPGVPEVTTVSFTPRFSSLAWPAGGTVSGSDLGIFSANGFSQVILSSQNLAETASTGIVSGMPAVVTNAGLSSALSHDDVSRGASYLAAAALDPAAESALYAGLPRSFSITGLSKTGQMLDALTGLPWVTSGSLAAGLGSASKELALVDSPESEERVGAVRTLLGQNAQVSSFSTIAEDPSLITSPAARDLAAVLSVSWLGDPDWGSAVAAHTESTEKLLNSVSVVTSSTINMVGGQANIPISVNNALTQAVTVVVNADPNNGRLLVNGEETVTIQPESQAKARIPVQAQVGNGSAILTVTLRSIEGVPVGQPVGIPVNVRADWETWGLTAVGIAFVGLITAGVIRTLRRRKQGQSEDV</sequence>
<dbReference type="EMBL" id="AP017457">
    <property type="protein sequence ID" value="BAU99942.1"/>
    <property type="molecule type" value="Genomic_DNA"/>
</dbReference>
<proteinExistence type="predicted"/>
<organism evidence="2 3">
    <name type="scientific">Aurantimicrobium minutum</name>
    <dbReference type="NCBI Taxonomy" id="708131"/>
    <lineage>
        <taxon>Bacteria</taxon>
        <taxon>Bacillati</taxon>
        <taxon>Actinomycetota</taxon>
        <taxon>Actinomycetes</taxon>
        <taxon>Micrococcales</taxon>
        <taxon>Microbacteriaceae</taxon>
        <taxon>Aurantimicrobium</taxon>
    </lineage>
</organism>
<keyword evidence="1" id="KW-1133">Transmembrane helix</keyword>
<evidence type="ECO:0000313" key="3">
    <source>
        <dbReference type="Proteomes" id="UP000243847"/>
    </source>
</evidence>
<accession>A0A173LYM2</accession>
<keyword evidence="1" id="KW-0472">Membrane</keyword>
<reference evidence="2 3" key="1">
    <citation type="journal article" date="2016" name="Genome Announc.">
        <title>Complete Genome Sequence of Aurantimicrobium minutum Type Strain KNCT, a Planktonic Ultramicrobacterium Isolated from River Water.</title>
        <authorList>
            <person name="Nakai R."/>
            <person name="Fujisawa T."/>
            <person name="Nakamura Y."/>
            <person name="Nishide H."/>
            <person name="Uchiyama I."/>
            <person name="Baba T."/>
            <person name="Toyoda A."/>
            <person name="Fujiyama A."/>
            <person name="Naganuma T."/>
            <person name="Niki H."/>
        </authorList>
    </citation>
    <scope>NUCLEOTIDE SEQUENCE [LARGE SCALE GENOMIC DNA]</scope>
    <source>
        <strain evidence="2 3">KNC</strain>
    </source>
</reference>
<feature type="transmembrane region" description="Helical" evidence="1">
    <location>
        <begin position="604"/>
        <end position="622"/>
    </location>
</feature>
<gene>
    <name evidence="2" type="ORF">AUMI_114000</name>
</gene>
<dbReference type="Proteomes" id="UP000243847">
    <property type="component" value="Chromosome sequence1"/>
</dbReference>
<dbReference type="InterPro" id="IPR046112">
    <property type="entry name" value="DUF6049"/>
</dbReference>
<evidence type="ECO:0000256" key="1">
    <source>
        <dbReference type="SAM" id="Phobius"/>
    </source>
</evidence>
<name>A0A173LYM2_9MICO</name>
<protein>
    <submittedName>
        <fullName evidence="2">Membrane protein CrgA</fullName>
    </submittedName>
</protein>
<evidence type="ECO:0000313" key="2">
    <source>
        <dbReference type="EMBL" id="BAU99942.1"/>
    </source>
</evidence>
<keyword evidence="1" id="KW-0812">Transmembrane</keyword>
<dbReference type="Pfam" id="PF19516">
    <property type="entry name" value="DUF6049"/>
    <property type="match status" value="1"/>
</dbReference>
<dbReference type="KEGG" id="amin:AUMI_114000"/>